<evidence type="ECO:0000313" key="1">
    <source>
        <dbReference type="EMBL" id="THD68802.1"/>
    </source>
</evidence>
<evidence type="ECO:0008006" key="3">
    <source>
        <dbReference type="Google" id="ProtNLM"/>
    </source>
</evidence>
<keyword evidence="2" id="KW-1185">Reference proteome</keyword>
<dbReference type="RefSeq" id="WP_136334292.1">
    <property type="nucleotide sequence ID" value="NZ_QXMP01000007.1"/>
</dbReference>
<name>A0A4S3M152_9FLAO</name>
<sequence>MNSVLVYDGSFKGLLTAVYRVFDQNLKSVRISRKGRSTPDIFSEQVLVETNPQEALKVWKALRLKAGSSGADRIYRAFLSELKGAENCILEYVKTAYGVEQFNAQDSGYSCIKNINHAAAMVTRSEERSFEVIGRSMNNHGNKWIRVAPDFNVVPLIAKRLQVSEGDRPWVIYDTKRNYGFRNTSSGLEPVYESHVMEMDTSPEVETRVVYTS</sequence>
<dbReference type="EMBL" id="SSMC01000001">
    <property type="protein sequence ID" value="THD68802.1"/>
    <property type="molecule type" value="Genomic_DNA"/>
</dbReference>
<accession>A0A4S3M152</accession>
<dbReference type="OrthoDB" id="5290748at2"/>
<protein>
    <recommendedName>
        <fullName evidence="3">DUF4130 domain-containing protein</fullName>
    </recommendedName>
</protein>
<reference evidence="1 2" key="1">
    <citation type="submission" date="2019-04" db="EMBL/GenBank/DDBJ databases">
        <title>Draft genome sequence of Robertkochia marina CC-AMO-30D.</title>
        <authorList>
            <person name="Hameed A."/>
            <person name="Lin S.-Y."/>
            <person name="Shahina M."/>
            <person name="Lai W.-A."/>
            <person name="Young C.-C."/>
        </authorList>
    </citation>
    <scope>NUCLEOTIDE SEQUENCE [LARGE SCALE GENOMIC DNA]</scope>
    <source>
        <strain evidence="1 2">CC-AMO-30D</strain>
    </source>
</reference>
<comment type="caution">
    <text evidence="1">The sequence shown here is derived from an EMBL/GenBank/DDBJ whole genome shotgun (WGS) entry which is preliminary data.</text>
</comment>
<dbReference type="Proteomes" id="UP000305939">
    <property type="component" value="Unassembled WGS sequence"/>
</dbReference>
<proteinExistence type="predicted"/>
<gene>
    <name evidence="1" type="ORF">E7Z59_00290</name>
</gene>
<organism evidence="1 2">
    <name type="scientific">Robertkochia marina</name>
    <dbReference type="NCBI Taxonomy" id="1227945"/>
    <lineage>
        <taxon>Bacteria</taxon>
        <taxon>Pseudomonadati</taxon>
        <taxon>Bacteroidota</taxon>
        <taxon>Flavobacteriia</taxon>
        <taxon>Flavobacteriales</taxon>
        <taxon>Flavobacteriaceae</taxon>
        <taxon>Robertkochia</taxon>
    </lineage>
</organism>
<dbReference type="AlphaFoldDB" id="A0A4S3M152"/>
<evidence type="ECO:0000313" key="2">
    <source>
        <dbReference type="Proteomes" id="UP000305939"/>
    </source>
</evidence>